<proteinExistence type="predicted"/>
<sequence length="99" mass="11813">MDLFTERMKECTSTGEGRLVVVWKREKEEGKEDDGMCGGGKRWEESVEEEEEDGMCGGDKRWEERMKEEGKEGKNIWKRKDNKERTYGRGKKREERMEE</sequence>
<protein>
    <submittedName>
        <fullName evidence="2">Uncharacterized protein</fullName>
    </submittedName>
</protein>
<keyword evidence="3" id="KW-1185">Reference proteome</keyword>
<dbReference type="AlphaFoldDB" id="A0AAE1TVZ0"/>
<feature type="compositionally biased region" description="Basic and acidic residues" evidence="1">
    <location>
        <begin position="58"/>
        <end position="99"/>
    </location>
</feature>
<dbReference type="Proteomes" id="UP001292094">
    <property type="component" value="Unassembled WGS sequence"/>
</dbReference>
<comment type="caution">
    <text evidence="2">The sequence shown here is derived from an EMBL/GenBank/DDBJ whole genome shotgun (WGS) entry which is preliminary data.</text>
</comment>
<evidence type="ECO:0000313" key="2">
    <source>
        <dbReference type="EMBL" id="KAK4297169.1"/>
    </source>
</evidence>
<accession>A0AAE1TVZ0</accession>
<evidence type="ECO:0000313" key="3">
    <source>
        <dbReference type="Proteomes" id="UP001292094"/>
    </source>
</evidence>
<evidence type="ECO:0000256" key="1">
    <source>
        <dbReference type="SAM" id="MobiDB-lite"/>
    </source>
</evidence>
<reference evidence="2" key="1">
    <citation type="submission" date="2023-11" db="EMBL/GenBank/DDBJ databases">
        <title>Genome assemblies of two species of porcelain crab, Petrolisthes cinctipes and Petrolisthes manimaculis (Anomura: Porcellanidae).</title>
        <authorList>
            <person name="Angst P."/>
        </authorList>
    </citation>
    <scope>NUCLEOTIDE SEQUENCE</scope>
    <source>
        <strain evidence="2">PB745_02</strain>
        <tissue evidence="2">Gill</tissue>
    </source>
</reference>
<gene>
    <name evidence="2" type="ORF">Pmani_030387</name>
</gene>
<organism evidence="2 3">
    <name type="scientific">Petrolisthes manimaculis</name>
    <dbReference type="NCBI Taxonomy" id="1843537"/>
    <lineage>
        <taxon>Eukaryota</taxon>
        <taxon>Metazoa</taxon>
        <taxon>Ecdysozoa</taxon>
        <taxon>Arthropoda</taxon>
        <taxon>Crustacea</taxon>
        <taxon>Multicrustacea</taxon>
        <taxon>Malacostraca</taxon>
        <taxon>Eumalacostraca</taxon>
        <taxon>Eucarida</taxon>
        <taxon>Decapoda</taxon>
        <taxon>Pleocyemata</taxon>
        <taxon>Anomura</taxon>
        <taxon>Galatheoidea</taxon>
        <taxon>Porcellanidae</taxon>
        <taxon>Petrolisthes</taxon>
    </lineage>
</organism>
<feature type="region of interest" description="Disordered" evidence="1">
    <location>
        <begin position="29"/>
        <end position="99"/>
    </location>
</feature>
<name>A0AAE1TVZ0_9EUCA</name>
<dbReference type="EMBL" id="JAWZYT010003694">
    <property type="protein sequence ID" value="KAK4297169.1"/>
    <property type="molecule type" value="Genomic_DNA"/>
</dbReference>